<dbReference type="InterPro" id="IPR029055">
    <property type="entry name" value="Ntn_hydrolases_N"/>
</dbReference>
<evidence type="ECO:0000313" key="3">
    <source>
        <dbReference type="WBParaSite" id="Hba_13883"/>
    </source>
</evidence>
<evidence type="ECO:0000313" key="2">
    <source>
        <dbReference type="Proteomes" id="UP000095283"/>
    </source>
</evidence>
<protein>
    <submittedName>
        <fullName evidence="3">Glutamine amidotransferase type-2 domain-containing protein</fullName>
    </submittedName>
</protein>
<proteinExistence type="predicted"/>
<feature type="domain" description="Glutamine amidotransferase type-2" evidence="1">
    <location>
        <begin position="7"/>
        <end position="42"/>
    </location>
</feature>
<organism evidence="2 3">
    <name type="scientific">Heterorhabditis bacteriophora</name>
    <name type="common">Entomopathogenic nematode worm</name>
    <dbReference type="NCBI Taxonomy" id="37862"/>
    <lineage>
        <taxon>Eukaryota</taxon>
        <taxon>Metazoa</taxon>
        <taxon>Ecdysozoa</taxon>
        <taxon>Nematoda</taxon>
        <taxon>Chromadorea</taxon>
        <taxon>Rhabditida</taxon>
        <taxon>Rhabditina</taxon>
        <taxon>Rhabditomorpha</taxon>
        <taxon>Strongyloidea</taxon>
        <taxon>Heterorhabditidae</taxon>
        <taxon>Heterorhabditis</taxon>
    </lineage>
</organism>
<dbReference type="Proteomes" id="UP000095283">
    <property type="component" value="Unplaced"/>
</dbReference>
<sequence length="62" mass="7294">MDQVMIDRLKPGRMLLVDTVEKKIEQDEDLKMKIALSRPHKKLTAKRIYLDLLRKDDVVSKS</sequence>
<name>A0A1I7X8W5_HETBA</name>
<keyword evidence="2" id="KW-1185">Reference proteome</keyword>
<dbReference type="Pfam" id="PF00310">
    <property type="entry name" value="GATase_2"/>
    <property type="match status" value="1"/>
</dbReference>
<reference evidence="3" key="1">
    <citation type="submission" date="2016-11" db="UniProtKB">
        <authorList>
            <consortium name="WormBaseParasite"/>
        </authorList>
    </citation>
    <scope>IDENTIFICATION</scope>
</reference>
<dbReference type="AlphaFoldDB" id="A0A1I7X8W5"/>
<dbReference type="Gene3D" id="3.60.20.10">
    <property type="entry name" value="Glutamine Phosphoribosylpyrophosphate, subunit 1, domain 1"/>
    <property type="match status" value="1"/>
</dbReference>
<dbReference type="InterPro" id="IPR017932">
    <property type="entry name" value="GATase_2_dom"/>
</dbReference>
<dbReference type="WBParaSite" id="Hba_13883">
    <property type="protein sequence ID" value="Hba_13883"/>
    <property type="gene ID" value="Hba_13883"/>
</dbReference>
<accession>A0A1I7X8W5</accession>
<evidence type="ECO:0000259" key="1">
    <source>
        <dbReference type="Pfam" id="PF00310"/>
    </source>
</evidence>